<dbReference type="PROSITE" id="PS51677">
    <property type="entry name" value="NODB"/>
    <property type="match status" value="1"/>
</dbReference>
<dbReference type="InterPro" id="IPR011330">
    <property type="entry name" value="Glyco_hydro/deAcase_b/a-brl"/>
</dbReference>
<evidence type="ECO:0000256" key="2">
    <source>
        <dbReference type="ARBA" id="ARBA00022729"/>
    </source>
</evidence>
<sequence length="237" mass="26348">MSEAMPLVLMYHSVEPYETDPYQVTVSPRRFAAQLRWLRRAGLRGVSMGELLQARREGRDAGLIGLTFDDGYADFMSNALPALREHDFGATVFVLPGVFGADNAWDTPGPRKALMTADDVRTAAAAGMEIASHGMTHKRLPDCDDKVLHEEVHTSRELLGDVLGQDVTGFCYPWGFYGPREMEAVRAAGYEYACSVYPSTLDGRFALPRQFVGDRDGLLRLGAKWARFNVRQRRAAS</sequence>
<protein>
    <submittedName>
        <fullName evidence="4">Polysaccharide deacetylase</fullName>
    </submittedName>
</protein>
<evidence type="ECO:0000259" key="3">
    <source>
        <dbReference type="PROSITE" id="PS51677"/>
    </source>
</evidence>
<dbReference type="Gene3D" id="3.20.20.370">
    <property type="entry name" value="Glycoside hydrolase/deacetylase"/>
    <property type="match status" value="1"/>
</dbReference>
<comment type="subcellular location">
    <subcellularLocation>
        <location evidence="1">Secreted</location>
    </subcellularLocation>
</comment>
<dbReference type="PANTHER" id="PTHR34216">
    <property type="match status" value="1"/>
</dbReference>
<organism evidence="4 5">
    <name type="scientific">Virgisporangium aliadipatigenens</name>
    <dbReference type="NCBI Taxonomy" id="741659"/>
    <lineage>
        <taxon>Bacteria</taxon>
        <taxon>Bacillati</taxon>
        <taxon>Actinomycetota</taxon>
        <taxon>Actinomycetes</taxon>
        <taxon>Micromonosporales</taxon>
        <taxon>Micromonosporaceae</taxon>
        <taxon>Virgisporangium</taxon>
    </lineage>
</organism>
<dbReference type="InterPro" id="IPR051398">
    <property type="entry name" value="Polysacch_Deacetylase"/>
</dbReference>
<dbReference type="InterPro" id="IPR002509">
    <property type="entry name" value="NODB_dom"/>
</dbReference>
<evidence type="ECO:0000313" key="5">
    <source>
        <dbReference type="Proteomes" id="UP000619260"/>
    </source>
</evidence>
<feature type="domain" description="NodB homology" evidence="3">
    <location>
        <begin position="62"/>
        <end position="237"/>
    </location>
</feature>
<name>A0A8J4DSQ4_9ACTN</name>
<comment type="caution">
    <text evidence="4">The sequence shown here is derived from an EMBL/GenBank/DDBJ whole genome shotgun (WGS) entry which is preliminary data.</text>
</comment>
<dbReference type="GO" id="GO:0005975">
    <property type="term" value="P:carbohydrate metabolic process"/>
    <property type="evidence" value="ECO:0007669"/>
    <property type="project" value="InterPro"/>
</dbReference>
<dbReference type="RefSeq" id="WP_203902950.1">
    <property type="nucleotide sequence ID" value="NZ_BOPF01000028.1"/>
</dbReference>
<dbReference type="GO" id="GO:0005576">
    <property type="term" value="C:extracellular region"/>
    <property type="evidence" value="ECO:0007669"/>
    <property type="project" value="UniProtKB-SubCell"/>
</dbReference>
<dbReference type="GO" id="GO:0016810">
    <property type="term" value="F:hydrolase activity, acting on carbon-nitrogen (but not peptide) bonds"/>
    <property type="evidence" value="ECO:0007669"/>
    <property type="project" value="InterPro"/>
</dbReference>
<dbReference type="CDD" id="cd10918">
    <property type="entry name" value="CE4_NodB_like_5s_6s"/>
    <property type="match status" value="1"/>
</dbReference>
<dbReference type="PANTHER" id="PTHR34216:SF3">
    <property type="entry name" value="POLY-BETA-1,6-N-ACETYL-D-GLUCOSAMINE N-DEACETYLASE"/>
    <property type="match status" value="1"/>
</dbReference>
<reference evidence="4" key="1">
    <citation type="submission" date="2021-01" db="EMBL/GenBank/DDBJ databases">
        <title>Whole genome shotgun sequence of Virgisporangium aliadipatigenens NBRC 105644.</title>
        <authorList>
            <person name="Komaki H."/>
            <person name="Tamura T."/>
        </authorList>
    </citation>
    <scope>NUCLEOTIDE SEQUENCE</scope>
    <source>
        <strain evidence="4">NBRC 105644</strain>
    </source>
</reference>
<proteinExistence type="predicted"/>
<evidence type="ECO:0000313" key="4">
    <source>
        <dbReference type="EMBL" id="GIJ49480.1"/>
    </source>
</evidence>
<keyword evidence="5" id="KW-1185">Reference proteome</keyword>
<gene>
    <name evidence="4" type="ORF">Val02_63660</name>
</gene>
<dbReference type="EMBL" id="BOPF01000028">
    <property type="protein sequence ID" value="GIJ49480.1"/>
    <property type="molecule type" value="Genomic_DNA"/>
</dbReference>
<accession>A0A8J4DSQ4</accession>
<dbReference type="AlphaFoldDB" id="A0A8J4DSQ4"/>
<keyword evidence="2" id="KW-0732">Signal</keyword>
<dbReference type="Proteomes" id="UP000619260">
    <property type="component" value="Unassembled WGS sequence"/>
</dbReference>
<dbReference type="SUPFAM" id="SSF88713">
    <property type="entry name" value="Glycoside hydrolase/deacetylase"/>
    <property type="match status" value="1"/>
</dbReference>
<evidence type="ECO:0000256" key="1">
    <source>
        <dbReference type="ARBA" id="ARBA00004613"/>
    </source>
</evidence>
<dbReference type="Pfam" id="PF01522">
    <property type="entry name" value="Polysacc_deac_1"/>
    <property type="match status" value="1"/>
</dbReference>